<reference evidence="2" key="1">
    <citation type="submission" date="2022-11" db="UniProtKB">
        <authorList>
            <consortium name="WormBaseParasite"/>
        </authorList>
    </citation>
    <scope>IDENTIFICATION</scope>
</reference>
<evidence type="ECO:0000313" key="2">
    <source>
        <dbReference type="WBParaSite" id="JU765_v2.g4004.t1"/>
    </source>
</evidence>
<dbReference type="WBParaSite" id="JU765_v2.g4004.t1">
    <property type="protein sequence ID" value="JU765_v2.g4004.t1"/>
    <property type="gene ID" value="JU765_v2.g4004"/>
</dbReference>
<protein>
    <submittedName>
        <fullName evidence="2">EGF-like domain-containing protein</fullName>
    </submittedName>
</protein>
<evidence type="ECO:0000313" key="1">
    <source>
        <dbReference type="Proteomes" id="UP000887576"/>
    </source>
</evidence>
<organism evidence="1 2">
    <name type="scientific">Panagrolaimus sp. JU765</name>
    <dbReference type="NCBI Taxonomy" id="591449"/>
    <lineage>
        <taxon>Eukaryota</taxon>
        <taxon>Metazoa</taxon>
        <taxon>Ecdysozoa</taxon>
        <taxon>Nematoda</taxon>
        <taxon>Chromadorea</taxon>
        <taxon>Rhabditida</taxon>
        <taxon>Tylenchina</taxon>
        <taxon>Panagrolaimomorpha</taxon>
        <taxon>Panagrolaimoidea</taxon>
        <taxon>Panagrolaimidae</taxon>
        <taxon>Panagrolaimus</taxon>
    </lineage>
</organism>
<name>A0AC34R7B6_9BILA</name>
<accession>A0AC34R7B6</accession>
<proteinExistence type="predicted"/>
<dbReference type="Proteomes" id="UP000887576">
    <property type="component" value="Unplaced"/>
</dbReference>
<sequence length="1512" mass="166720">MLRLPKITANYHFYTRVIVLLICLNNNFVVNQWLSYEDVSKRLTTRCEFGEYDCILGDKCISLVKFRDGVVDCLDGSDEFCYPGQFKCGSICVELQFLGECLANPTCNNSLILPSYCDLIKPKLCRFDDAVPCKGYGECVLRKWLMDGNKDCFDGSDEDPNYSSPWIEGKITPGNGETETTSEFGWKVYPPHPTKLGESKEQTETSEMSKTGGYSKFTTIKSSESTYGESFTKSGSEASSQTTQTKSKTKNLQVETWSPFDGEKMSTLSNVPTEKGENAGQSWTYQPTDFKPEQATGKPDIPHIPFIPVPPNIFPTSGTSKTPGIDGTRPTTSSTEHFSISDGKKTTHPISSSSHSTTSQRTSTASTTITIDEQHSERVISDPYQFPLGIDGKFTTSAPGNLNCSEKMKQAANELVPKPMCDCPVGQMRNLQNQCVQSEISTFRARLMHICGSSTKNIANEAQILTWKLASTFNYPICVRKAEDMIVFNTVCNGCKFNDLIDQYAMNSDLPELDIKLSELPHAACYEFALNDCDEKAECIPKGLRYTCKCLPGTHGNGRVCDGVVIANQCTKLLGVCILFWVLLLLLLAVLIPIISYFIYKCCKKRNVKIFDRFQKKKKRVEIATTVQSGNIEAGNSNSEQQENFGSTQWDKPLPQSGRASIPTITTSTPRATPLNQILPADEYCIIENEDDEEVASSKEDIASVHTSTDSAIVLTKPPPSPPATSDVAVHSADEMGRRPSTSSRSATPTIWESYKILGQQYARFGTGQRRRSSTNSLELLIKKKKEGDMRKAVTVLSLPDVNMEMNTALPPLPTVSFSSSLLDRADSKRSIGSVKSEHSTKLAEMLGVASSSIPEETAEDAAEESEGITMTVDSNQPTVPETLPERGTSIAETSKIIDQPLPFILSSMPSTPEIQKVAETTVTDALRNVIGPQYDSQVTELQVSDRLQTTTKASPIGSVENLPVIGDNVTVNAPDFTPESTEMKQEVKPGSGTSNKSRTTLPSPTIESDIAETSAKLDAVAEALSQLPPIPVPALPKFDDQKSSNTMPSTARTKRPMSPKTARSLTSEKSVRISSTVSGSPSNSRKTISSSMKEKPPLEKRRTTSSIRKKPLAVSLSSTSEGKTTKTAPTTTKSSPGTQRKTIKSAEIIKPVTTTKKLPPIYQKTTSMSTLKPKKDSPTRQLSNISEKSENVQQNVDIPTQIQPISLPSTARDIKTTSSIRRPTSTKGSKLPQLTDPQKAKSKVFCQCDEPEYMIADLDLDLPGPYMLPASSIEDLKTIGASRLPRLKNTNYSASAPSSQRYLPKKSSVFDRQFSTKSDEVWKSRKLPPIDVDLDDAGNMDLDMDFEQPIKRSTSSTIARKIASRKAAGHDYVSKPERKTTASNLDQVVYEYRHPSPYETHIHDGCLKNQPPWDMTSLKEGEIEQIPLDWNISRSNSLMSVHDRQTQSQGDLRQITSIKIYDIPIKTDTSKKSSSLTNLFHFKAKLFDVDTNLIDSLKDSLKKKNNWLDYD</sequence>